<dbReference type="EMBL" id="KN831975">
    <property type="protein sequence ID" value="KIO03712.1"/>
    <property type="molecule type" value="Genomic_DNA"/>
</dbReference>
<accession>A0A0C3K2E8</accession>
<organism evidence="1 2">
    <name type="scientific">Pisolithus tinctorius Marx 270</name>
    <dbReference type="NCBI Taxonomy" id="870435"/>
    <lineage>
        <taxon>Eukaryota</taxon>
        <taxon>Fungi</taxon>
        <taxon>Dikarya</taxon>
        <taxon>Basidiomycota</taxon>
        <taxon>Agaricomycotina</taxon>
        <taxon>Agaricomycetes</taxon>
        <taxon>Agaricomycetidae</taxon>
        <taxon>Boletales</taxon>
        <taxon>Sclerodermatineae</taxon>
        <taxon>Pisolithaceae</taxon>
        <taxon>Pisolithus</taxon>
    </lineage>
</organism>
<protein>
    <submittedName>
        <fullName evidence="1">Uncharacterized protein</fullName>
    </submittedName>
</protein>
<dbReference type="InParanoid" id="A0A0C3K2E8"/>
<name>A0A0C3K2E8_PISTI</name>
<evidence type="ECO:0000313" key="2">
    <source>
        <dbReference type="Proteomes" id="UP000054217"/>
    </source>
</evidence>
<reference evidence="2" key="2">
    <citation type="submission" date="2015-01" db="EMBL/GenBank/DDBJ databases">
        <title>Evolutionary Origins and Diversification of the Mycorrhizal Mutualists.</title>
        <authorList>
            <consortium name="DOE Joint Genome Institute"/>
            <consortium name="Mycorrhizal Genomics Consortium"/>
            <person name="Kohler A."/>
            <person name="Kuo A."/>
            <person name="Nagy L.G."/>
            <person name="Floudas D."/>
            <person name="Copeland A."/>
            <person name="Barry K.W."/>
            <person name="Cichocki N."/>
            <person name="Veneault-Fourrey C."/>
            <person name="LaButti K."/>
            <person name="Lindquist E.A."/>
            <person name="Lipzen A."/>
            <person name="Lundell T."/>
            <person name="Morin E."/>
            <person name="Murat C."/>
            <person name="Riley R."/>
            <person name="Ohm R."/>
            <person name="Sun H."/>
            <person name="Tunlid A."/>
            <person name="Henrissat B."/>
            <person name="Grigoriev I.V."/>
            <person name="Hibbett D.S."/>
            <person name="Martin F."/>
        </authorList>
    </citation>
    <scope>NUCLEOTIDE SEQUENCE [LARGE SCALE GENOMIC DNA]</scope>
    <source>
        <strain evidence="2">Marx 270</strain>
    </source>
</reference>
<dbReference type="HOGENOM" id="CLU_2672079_0_0_1"/>
<gene>
    <name evidence="1" type="ORF">M404DRAFT_1001205</name>
</gene>
<proteinExistence type="predicted"/>
<dbReference type="AlphaFoldDB" id="A0A0C3K2E8"/>
<dbReference type="Proteomes" id="UP000054217">
    <property type="component" value="Unassembled WGS sequence"/>
</dbReference>
<sequence length="75" mass="8589">MLHAHVLALPKVVIDISVDPVTAHRIHLGTWRLWRVHATTEYGRDAVPIKWAMRTKFGAYDNLSLAPVKLVPFKY</sequence>
<evidence type="ECO:0000313" key="1">
    <source>
        <dbReference type="EMBL" id="KIO03712.1"/>
    </source>
</evidence>
<keyword evidence="2" id="KW-1185">Reference proteome</keyword>
<reference evidence="1 2" key="1">
    <citation type="submission" date="2014-04" db="EMBL/GenBank/DDBJ databases">
        <authorList>
            <consortium name="DOE Joint Genome Institute"/>
            <person name="Kuo A."/>
            <person name="Kohler A."/>
            <person name="Costa M.D."/>
            <person name="Nagy L.G."/>
            <person name="Floudas D."/>
            <person name="Copeland A."/>
            <person name="Barry K.W."/>
            <person name="Cichocki N."/>
            <person name="Veneault-Fourrey C."/>
            <person name="LaButti K."/>
            <person name="Lindquist E.A."/>
            <person name="Lipzen A."/>
            <person name="Lundell T."/>
            <person name="Morin E."/>
            <person name="Murat C."/>
            <person name="Sun H."/>
            <person name="Tunlid A."/>
            <person name="Henrissat B."/>
            <person name="Grigoriev I.V."/>
            <person name="Hibbett D.S."/>
            <person name="Martin F."/>
            <person name="Nordberg H.P."/>
            <person name="Cantor M.N."/>
            <person name="Hua S.X."/>
        </authorList>
    </citation>
    <scope>NUCLEOTIDE SEQUENCE [LARGE SCALE GENOMIC DNA]</scope>
    <source>
        <strain evidence="1 2">Marx 270</strain>
    </source>
</reference>